<reference evidence="2 3" key="1">
    <citation type="submission" date="2023-04" db="EMBL/GenBank/DDBJ databases">
        <title>Fusibacter bizertensis strain WBS, isolated from littoral bottom sediments of the Arctic seas - biochemical and genomic analysis.</title>
        <authorList>
            <person name="Brioukhanov A.L."/>
        </authorList>
    </citation>
    <scope>NUCLEOTIDE SEQUENCE [LARGE SCALE GENOMIC DNA]</scope>
    <source>
        <strain evidence="2 3">WBS</strain>
    </source>
</reference>
<accession>A0ABT6NA92</accession>
<dbReference type="RefSeq" id="WP_281093141.1">
    <property type="nucleotide sequence ID" value="NZ_JARYZI010000002.1"/>
</dbReference>
<dbReference type="Proteomes" id="UP001158045">
    <property type="component" value="Unassembled WGS sequence"/>
</dbReference>
<sequence length="165" mass="19543">MQLTSLDLSLHYLGKLYPLYQTATTSKKTEIKLLQDKLVISLAPEYSELTKEMLDKAIDTFLFKQSKRLIEKRIRHYQSYFKLKPRKITIERSIKKWGSCNHLRELTFNYLLVTKAPEAIDYVIVHEMCHMVHLNHDRSFWRLLGSIIPNYEAHEALLNQVNHRG</sequence>
<gene>
    <name evidence="2" type="ORF">QE109_04180</name>
</gene>
<evidence type="ECO:0000313" key="3">
    <source>
        <dbReference type="Proteomes" id="UP001158045"/>
    </source>
</evidence>
<dbReference type="CDD" id="cd07344">
    <property type="entry name" value="M48_yhfN_like"/>
    <property type="match status" value="1"/>
</dbReference>
<evidence type="ECO:0000313" key="2">
    <source>
        <dbReference type="EMBL" id="MDH8677331.1"/>
    </source>
</evidence>
<dbReference type="Gene3D" id="3.30.2010.10">
    <property type="entry name" value="Metalloproteases ('zincins'), catalytic domain"/>
    <property type="match status" value="1"/>
</dbReference>
<dbReference type="InterPro" id="IPR053136">
    <property type="entry name" value="UTP_pyrophosphatase-like"/>
</dbReference>
<keyword evidence="3" id="KW-1185">Reference proteome</keyword>
<organism evidence="2 3">
    <name type="scientific">Fusibacter bizertensis</name>
    <dbReference type="NCBI Taxonomy" id="1488331"/>
    <lineage>
        <taxon>Bacteria</taxon>
        <taxon>Bacillati</taxon>
        <taxon>Bacillota</taxon>
        <taxon>Clostridia</taxon>
        <taxon>Eubacteriales</taxon>
        <taxon>Eubacteriales Family XII. Incertae Sedis</taxon>
        <taxon>Fusibacter</taxon>
    </lineage>
</organism>
<dbReference type="PANTHER" id="PTHR30399">
    <property type="entry name" value="UNCHARACTERIZED PROTEIN YGJP"/>
    <property type="match status" value="1"/>
</dbReference>
<proteinExistence type="predicted"/>
<dbReference type="InterPro" id="IPR002725">
    <property type="entry name" value="YgjP-like_metallopeptidase"/>
</dbReference>
<dbReference type="PANTHER" id="PTHR30399:SF1">
    <property type="entry name" value="UTP PYROPHOSPHATASE"/>
    <property type="match status" value="1"/>
</dbReference>
<comment type="caution">
    <text evidence="2">The sequence shown here is derived from an EMBL/GenBank/DDBJ whole genome shotgun (WGS) entry which is preliminary data.</text>
</comment>
<feature type="domain" description="YgjP-like metallopeptidase" evidence="1">
    <location>
        <begin position="10"/>
        <end position="160"/>
    </location>
</feature>
<name>A0ABT6NA92_9FIRM</name>
<dbReference type="Pfam" id="PF01863">
    <property type="entry name" value="YgjP-like"/>
    <property type="match status" value="1"/>
</dbReference>
<dbReference type="EMBL" id="JARYZI010000002">
    <property type="protein sequence ID" value="MDH8677331.1"/>
    <property type="molecule type" value="Genomic_DNA"/>
</dbReference>
<evidence type="ECO:0000259" key="1">
    <source>
        <dbReference type="Pfam" id="PF01863"/>
    </source>
</evidence>
<protein>
    <submittedName>
        <fullName evidence="2">M48 family metallopeptidase</fullName>
    </submittedName>
</protein>